<evidence type="ECO:0000313" key="2">
    <source>
        <dbReference type="Proteomes" id="UP000215335"/>
    </source>
</evidence>
<accession>A0A232FNK9</accession>
<dbReference type="EMBL" id="NNAY01000003">
    <property type="protein sequence ID" value="OXU32262.1"/>
    <property type="molecule type" value="Genomic_DNA"/>
</dbReference>
<dbReference type="Proteomes" id="UP000215335">
    <property type="component" value="Unassembled WGS sequence"/>
</dbReference>
<comment type="caution">
    <text evidence="1">The sequence shown here is derived from an EMBL/GenBank/DDBJ whole genome shotgun (WGS) entry which is preliminary data.</text>
</comment>
<organism evidence="1 2">
    <name type="scientific">Trichomalopsis sarcophagae</name>
    <dbReference type="NCBI Taxonomy" id="543379"/>
    <lineage>
        <taxon>Eukaryota</taxon>
        <taxon>Metazoa</taxon>
        <taxon>Ecdysozoa</taxon>
        <taxon>Arthropoda</taxon>
        <taxon>Hexapoda</taxon>
        <taxon>Insecta</taxon>
        <taxon>Pterygota</taxon>
        <taxon>Neoptera</taxon>
        <taxon>Endopterygota</taxon>
        <taxon>Hymenoptera</taxon>
        <taxon>Apocrita</taxon>
        <taxon>Proctotrupomorpha</taxon>
        <taxon>Chalcidoidea</taxon>
        <taxon>Pteromalidae</taxon>
        <taxon>Pteromalinae</taxon>
        <taxon>Trichomalopsis</taxon>
    </lineage>
</organism>
<dbReference type="OrthoDB" id="7685400at2759"/>
<gene>
    <name evidence="1" type="ORF">TSAR_008083</name>
</gene>
<keyword evidence="2" id="KW-1185">Reference proteome</keyword>
<dbReference type="AlphaFoldDB" id="A0A232FNK9"/>
<proteinExistence type="predicted"/>
<sequence>MKFPSVYERWWLRMTQERRAINKTMDVLNQAGKTPSSLSNVKKVATRFGMKIVLQLDSLFGVFLPTRVNALLVEKEEAYNNFKEDTEK</sequence>
<name>A0A232FNK9_9HYME</name>
<evidence type="ECO:0000313" key="1">
    <source>
        <dbReference type="EMBL" id="OXU32262.1"/>
    </source>
</evidence>
<reference evidence="1 2" key="1">
    <citation type="journal article" date="2017" name="Curr. Biol.">
        <title>The Evolution of Venom by Co-option of Single-Copy Genes.</title>
        <authorList>
            <person name="Martinson E.O."/>
            <person name="Mrinalini"/>
            <person name="Kelkar Y.D."/>
            <person name="Chang C.H."/>
            <person name="Werren J.H."/>
        </authorList>
    </citation>
    <scope>NUCLEOTIDE SEQUENCE [LARGE SCALE GENOMIC DNA]</scope>
    <source>
        <strain evidence="1 2">Alberta</strain>
        <tissue evidence="1">Whole body</tissue>
    </source>
</reference>
<protein>
    <submittedName>
        <fullName evidence="1">Uncharacterized protein</fullName>
    </submittedName>
</protein>